<feature type="chain" id="PRO_5046159712" evidence="1">
    <location>
        <begin position="25"/>
        <end position="119"/>
    </location>
</feature>
<name>A0ABU8XP91_9PROT</name>
<dbReference type="EMBL" id="JBBLZC010000002">
    <property type="protein sequence ID" value="MEK0082248.1"/>
    <property type="molecule type" value="Genomic_DNA"/>
</dbReference>
<feature type="signal peptide" evidence="1">
    <location>
        <begin position="1"/>
        <end position="24"/>
    </location>
</feature>
<dbReference type="RefSeq" id="WP_418158096.1">
    <property type="nucleotide sequence ID" value="NZ_JBBLZC010000002.1"/>
</dbReference>
<organism evidence="2 3">
    <name type="scientific">Benzoatithermus flavus</name>
    <dbReference type="NCBI Taxonomy" id="3108223"/>
    <lineage>
        <taxon>Bacteria</taxon>
        <taxon>Pseudomonadati</taxon>
        <taxon>Pseudomonadota</taxon>
        <taxon>Alphaproteobacteria</taxon>
        <taxon>Geminicoccales</taxon>
        <taxon>Geminicoccaceae</taxon>
        <taxon>Benzoatithermus</taxon>
    </lineage>
</organism>
<accession>A0ABU8XP91</accession>
<sequence length="119" mass="12269">MEHRIVRRPVAALLALGFAGSAPAASVAQADPAAPPAMPGPDAPMCGAYDELRSFLNERFGEQPASMGLADDGTVMQVFASSAAGTWTMVSVDSKGHACVLATGQAWQQEALARQGQPT</sequence>
<reference evidence="2 3" key="1">
    <citation type="submission" date="2024-01" db="EMBL/GenBank/DDBJ databases">
        <title>Multi-omics insights into the function and evolution of sodium benzoate biodegradation pathways in Benzoatithermus flavus gen. nov., sp. nov. from hot spring.</title>
        <authorList>
            <person name="Hu C.-J."/>
            <person name="Li W.-J."/>
        </authorList>
    </citation>
    <scope>NUCLEOTIDE SEQUENCE [LARGE SCALE GENOMIC DNA]</scope>
    <source>
        <strain evidence="2 3">SYSU G07066</strain>
    </source>
</reference>
<proteinExistence type="predicted"/>
<evidence type="ECO:0000256" key="1">
    <source>
        <dbReference type="SAM" id="SignalP"/>
    </source>
</evidence>
<keyword evidence="3" id="KW-1185">Reference proteome</keyword>
<comment type="caution">
    <text evidence="2">The sequence shown here is derived from an EMBL/GenBank/DDBJ whole genome shotgun (WGS) entry which is preliminary data.</text>
</comment>
<keyword evidence="1" id="KW-0732">Signal</keyword>
<protein>
    <submittedName>
        <fullName evidence="2">Uncharacterized protein</fullName>
    </submittedName>
</protein>
<evidence type="ECO:0000313" key="2">
    <source>
        <dbReference type="EMBL" id="MEK0082248.1"/>
    </source>
</evidence>
<gene>
    <name evidence="2" type="ORF">U1T56_03725</name>
</gene>
<dbReference type="Proteomes" id="UP001375743">
    <property type="component" value="Unassembled WGS sequence"/>
</dbReference>
<evidence type="ECO:0000313" key="3">
    <source>
        <dbReference type="Proteomes" id="UP001375743"/>
    </source>
</evidence>